<protein>
    <recommendedName>
        <fullName evidence="7">ABC transporter domain-containing protein</fullName>
    </recommendedName>
</protein>
<dbReference type="Proteomes" id="UP000678499">
    <property type="component" value="Unassembled WGS sequence"/>
</dbReference>
<keyword evidence="2" id="KW-0677">Repeat</keyword>
<evidence type="ECO:0000313" key="8">
    <source>
        <dbReference type="EMBL" id="CAD7276964.1"/>
    </source>
</evidence>
<dbReference type="EMBL" id="CAJPEX010000760">
    <property type="protein sequence ID" value="CAG0917116.1"/>
    <property type="molecule type" value="Genomic_DNA"/>
</dbReference>
<dbReference type="PROSITE" id="PS00211">
    <property type="entry name" value="ABC_TRANSPORTER_1"/>
    <property type="match status" value="2"/>
</dbReference>
<evidence type="ECO:0000256" key="1">
    <source>
        <dbReference type="ARBA" id="ARBA00011054"/>
    </source>
</evidence>
<dbReference type="PANTHER" id="PTHR19211">
    <property type="entry name" value="ATP-BINDING TRANSPORT PROTEIN-RELATED"/>
    <property type="match status" value="1"/>
</dbReference>
<accession>A0A7R9GDM5</accession>
<feature type="domain" description="ABC transporter" evidence="7">
    <location>
        <begin position="95"/>
        <end position="373"/>
    </location>
</feature>
<evidence type="ECO:0000259" key="7">
    <source>
        <dbReference type="PROSITE" id="PS50893"/>
    </source>
</evidence>
<dbReference type="PROSITE" id="PS50893">
    <property type="entry name" value="ABC_TRANSPORTER_2"/>
    <property type="match status" value="2"/>
</dbReference>
<dbReference type="InterPro" id="IPR003439">
    <property type="entry name" value="ABC_transporter-like_ATP-bd"/>
</dbReference>
<dbReference type="Pfam" id="PF26051">
    <property type="entry name" value="PWI_ABCF3"/>
    <property type="match status" value="1"/>
</dbReference>
<reference evidence="8" key="1">
    <citation type="submission" date="2020-11" db="EMBL/GenBank/DDBJ databases">
        <authorList>
            <person name="Tran Van P."/>
        </authorList>
    </citation>
    <scope>NUCLEOTIDE SEQUENCE</scope>
</reference>
<dbReference type="GO" id="GO:0005524">
    <property type="term" value="F:ATP binding"/>
    <property type="evidence" value="ECO:0007669"/>
    <property type="project" value="UniProtKB-KW"/>
</dbReference>
<feature type="domain" description="ABC transporter" evidence="7">
    <location>
        <begin position="442"/>
        <end position="658"/>
    </location>
</feature>
<name>A0A7R9GDM5_9CRUS</name>
<organism evidence="8">
    <name type="scientific">Notodromas monacha</name>
    <dbReference type="NCBI Taxonomy" id="399045"/>
    <lineage>
        <taxon>Eukaryota</taxon>
        <taxon>Metazoa</taxon>
        <taxon>Ecdysozoa</taxon>
        <taxon>Arthropoda</taxon>
        <taxon>Crustacea</taxon>
        <taxon>Oligostraca</taxon>
        <taxon>Ostracoda</taxon>
        <taxon>Podocopa</taxon>
        <taxon>Podocopida</taxon>
        <taxon>Cypridocopina</taxon>
        <taxon>Cypridoidea</taxon>
        <taxon>Cyprididae</taxon>
        <taxon>Notodromas</taxon>
    </lineage>
</organism>
<dbReference type="CDD" id="cd03221">
    <property type="entry name" value="ABCF_EF-3"/>
    <property type="match status" value="2"/>
</dbReference>
<evidence type="ECO:0000256" key="2">
    <source>
        <dbReference type="ARBA" id="ARBA00022737"/>
    </source>
</evidence>
<dbReference type="InterPro" id="IPR050611">
    <property type="entry name" value="ABCF"/>
</dbReference>
<dbReference type="GO" id="GO:0016887">
    <property type="term" value="F:ATP hydrolysis activity"/>
    <property type="evidence" value="ECO:0007669"/>
    <property type="project" value="InterPro"/>
</dbReference>
<dbReference type="AlphaFoldDB" id="A0A7R9GDM5"/>
<dbReference type="Pfam" id="PF12848">
    <property type="entry name" value="ABC_tran_Xtn"/>
    <property type="match status" value="1"/>
</dbReference>
<feature type="region of interest" description="Disordered" evidence="6">
    <location>
        <begin position="654"/>
        <end position="693"/>
    </location>
</feature>
<dbReference type="Gene3D" id="3.40.50.300">
    <property type="entry name" value="P-loop containing nucleotide triphosphate hydrolases"/>
    <property type="match status" value="2"/>
</dbReference>
<dbReference type="SUPFAM" id="SSF52540">
    <property type="entry name" value="P-loop containing nucleoside triphosphate hydrolases"/>
    <property type="match status" value="2"/>
</dbReference>
<dbReference type="InterPro" id="IPR003593">
    <property type="entry name" value="AAA+_ATPase"/>
</dbReference>
<evidence type="ECO:0000256" key="3">
    <source>
        <dbReference type="ARBA" id="ARBA00022741"/>
    </source>
</evidence>
<proteinExistence type="inferred from homology"/>
<dbReference type="SMART" id="SM00382">
    <property type="entry name" value="AAA"/>
    <property type="match status" value="2"/>
</dbReference>
<evidence type="ECO:0000256" key="5">
    <source>
        <dbReference type="ARBA" id="ARBA00022990"/>
    </source>
</evidence>
<dbReference type="Pfam" id="PF00005">
    <property type="entry name" value="ABC_tran"/>
    <property type="match status" value="2"/>
</dbReference>
<gene>
    <name evidence="8" type="ORF">NMOB1V02_LOCUS4707</name>
</gene>
<feature type="compositionally biased region" description="Low complexity" evidence="6">
    <location>
        <begin position="667"/>
        <end position="677"/>
    </location>
</feature>
<keyword evidence="5" id="KW-0007">Acetylation</keyword>
<sequence>MSNLASIVTARFPQADSHILDYILGVLDGGSEEFISSDCIYDAVGDMLMEVSGDDGSEHGIRKICEELFRILRPSEKSESINGESDTSAVNKNLVRKLEAPVHLATAAAVAAEGDDNGQDMSSIWYGLVGRNGLGKTTLLRMLSNRQVVIPGHISILHVEQEVAGDDTTALDSVLECDERRTALLAEEKMLVAKLAALSVNTASNGDEQQPPAVDQNDALGKSIGGQGDPVLNARLNAVYGELEEMEADKAPARAGSILAGLGFPPDAQTRPTKSFSGGWRMRLALARALFACPDLLLLDEPTNMLDMKAIIWLENYLITSWQSTILVVSHDRHFLDTVPTDILHLHSRRIDCYKGDYSTFVRTRSDRLRNQQKEYEAQMQARAHAQEFIDKFRFNAKRASLVQSKIKMLERMPVLVPVEKESEVALKFPDDACVGLSPPILQLDEVSFAYEGTGRTIFSGVNLNGTMQSRICIVGDNGAGKTTLLKIILGEYSPTLGMRTAHRNLKFGYFAQHHVDQLDLNVSCLRLAENRFPGRPQEEYRRLLGSFGLSGDLALQQVACLSGGQKSRLAFSLLAASCPNFLILDEPTNHLDIETIEALGKCLLTFAGGVLLVSHDERLVRMICNELWVCGNGTVRSLEGGFDEYRRLVEKAIQQQQAPSSGGSGSSNNNNASSSGGNNGTVGGSAIANQKP</sequence>
<dbReference type="InterPro" id="IPR017871">
    <property type="entry name" value="ABC_transporter-like_CS"/>
</dbReference>
<dbReference type="OrthoDB" id="2110130at2759"/>
<evidence type="ECO:0000256" key="4">
    <source>
        <dbReference type="ARBA" id="ARBA00022840"/>
    </source>
</evidence>
<dbReference type="PANTHER" id="PTHR19211:SF117">
    <property type="entry name" value="ATP-BINDING CASSETTE SUB-FAMILY F MEMBER 3"/>
    <property type="match status" value="1"/>
</dbReference>
<dbReference type="EMBL" id="OA882797">
    <property type="protein sequence ID" value="CAD7276964.1"/>
    <property type="molecule type" value="Genomic_DNA"/>
</dbReference>
<dbReference type="FunFam" id="3.40.50.300:FF:000104">
    <property type="entry name" value="ATP-binding cassette sub-family F member 3"/>
    <property type="match status" value="1"/>
</dbReference>
<dbReference type="InterPro" id="IPR032781">
    <property type="entry name" value="ABC_tran_Xtn"/>
</dbReference>
<keyword evidence="3" id="KW-0547">Nucleotide-binding</keyword>
<dbReference type="InterPro" id="IPR058770">
    <property type="entry name" value="PWI_ABCF3"/>
</dbReference>
<keyword evidence="9" id="KW-1185">Reference proteome</keyword>
<comment type="similarity">
    <text evidence="1">Belongs to the ABC transporter superfamily. ABCF family. EF3 subfamily.</text>
</comment>
<keyword evidence="4" id="KW-0067">ATP-binding</keyword>
<evidence type="ECO:0000313" key="9">
    <source>
        <dbReference type="Proteomes" id="UP000678499"/>
    </source>
</evidence>
<evidence type="ECO:0000256" key="6">
    <source>
        <dbReference type="SAM" id="MobiDB-lite"/>
    </source>
</evidence>
<dbReference type="InterPro" id="IPR027417">
    <property type="entry name" value="P-loop_NTPase"/>
</dbReference>